<dbReference type="SUPFAM" id="SSF48452">
    <property type="entry name" value="TPR-like"/>
    <property type="match status" value="1"/>
</dbReference>
<reference evidence="2 3" key="1">
    <citation type="submission" date="2016-11" db="EMBL/GenBank/DDBJ databases">
        <title>The macronuclear genome of Stentor coeruleus: a giant cell with tiny introns.</title>
        <authorList>
            <person name="Slabodnick M."/>
            <person name="Ruby J.G."/>
            <person name="Reiff S.B."/>
            <person name="Swart E.C."/>
            <person name="Gosai S."/>
            <person name="Prabakaran S."/>
            <person name="Witkowska E."/>
            <person name="Larue G.E."/>
            <person name="Fisher S."/>
            <person name="Freeman R.M."/>
            <person name="Gunawardena J."/>
            <person name="Chu W."/>
            <person name="Stover N.A."/>
            <person name="Gregory B.D."/>
            <person name="Nowacki M."/>
            <person name="Derisi J."/>
            <person name="Roy S.W."/>
            <person name="Marshall W.F."/>
            <person name="Sood P."/>
        </authorList>
    </citation>
    <scope>NUCLEOTIDE SEQUENCE [LARGE SCALE GENOMIC DNA]</scope>
    <source>
        <strain evidence="2">WM001</strain>
    </source>
</reference>
<dbReference type="GO" id="GO:1990072">
    <property type="term" value="C:TRAPPIII protein complex"/>
    <property type="evidence" value="ECO:0007669"/>
    <property type="project" value="TreeGrafter"/>
</dbReference>
<feature type="domain" description="TPPC8 C-terminal Ig-like" evidence="1">
    <location>
        <begin position="963"/>
        <end position="1054"/>
    </location>
</feature>
<accession>A0A1R2CFL0</accession>
<gene>
    <name evidence="2" type="ORF">SteCoe_10469</name>
</gene>
<dbReference type="PANTHER" id="PTHR12975:SF6">
    <property type="entry name" value="TRAFFICKING PROTEIN PARTICLE COMPLEX SUBUNIT 8"/>
    <property type="match status" value="1"/>
</dbReference>
<evidence type="ECO:0000313" key="3">
    <source>
        <dbReference type="Proteomes" id="UP000187209"/>
    </source>
</evidence>
<sequence length="1072" mass="122625">MEEIRKWVQEMYQVKLLAISSQGALSVLSSSNLTPEDLLNPFCNSPHSLSVKSLTKTVNCSNLHVKVVEKLDLKRSDSIVLSIIPKVEWQESFDESKESISNYLSKERTPWFNIWKDEFFKSLNFSSHELIDMPLGIIYLVSTTDTEPLQTFQNLARSQNLPSQYSSKVYDSNVPKIYLLIHDPAKSSMSNNQIAALHEKISKSLSPGLCFFVLVNTGGQSGNLIWDEPGGSKFSNEERIKLQIIVNDILVRAIVPYVESSLKSLDLVLEQKKRGIKNSISKFFSKKERTDSFAFQTNCMEHVCRLLADLAFMFGDYEEAANHYKAVSNDLKNLKAWAHTGSVYEMMAICSILCTGDNKEAESLMDTAYSYYQKAGDQSLIVRCLLLYKQLFSKSEYSKRVALKFTSSINEIKNLKLIPALFLEQIAFSYLQASPTYFRKYAFYQVLAGDEFRKLELVQHALNCYFSASHFYKGKKWEHIEMHINHMMGRFCYFLNMQIESVHFFLSLSSSSKLLQHREQHQKKIINELLSTVAQWMSMPIPADFNPIAKTSINFHTDGKPILDFSLPRITGYSVLLPQDRFYSNSKMIGNCEMWKSLLTKESHIFLDDFKYFDGDNVKNLKRSLYCDENIEVIVKCFNPMGFNIMAENLTVIMMHESGEAIVTQAIDKLEFNSNEEKIIVCECMQKKPGKVKIQAFQWSFNNAFYGNFNPAVQEFIVKPPVSGLFVNLINFPDTLLEGQVQNLQIVFRNQSLNPVSSVSLVFSHSFLFGKSSISLNDIASGEERKVDIWIRGERIGVHTVRFVAFYQSQEEKRYCRLQSTIEIKPSLRISSRYESSLKSINESILQLCLKPALESRLTIKQIASLSAHSLRLIKELASEVYFIGVENGQYNAIKFDEDWVETSDIRKGFCLDVKNMLKKANNSELDLIISWELEINETILTGHHYLLDLKIKNNIEKFPFNMTLSAPTALIHDFKADPICKAQVKVCIKNLSQEGVKNLLLEAQQDLEPEGFIWVGCTARTFDTLLPGETIEMEILASFQLPGCYNLNKFSLKVNDQVKNLPKHLHQILIS</sequence>
<comment type="caution">
    <text evidence="2">The sequence shown here is derived from an EMBL/GenBank/DDBJ whole genome shotgun (WGS) entry which is preliminary data.</text>
</comment>
<dbReference type="InterPro" id="IPR011990">
    <property type="entry name" value="TPR-like_helical_dom_sf"/>
</dbReference>
<name>A0A1R2CFL0_9CILI</name>
<organism evidence="2 3">
    <name type="scientific">Stentor coeruleus</name>
    <dbReference type="NCBI Taxonomy" id="5963"/>
    <lineage>
        <taxon>Eukaryota</taxon>
        <taxon>Sar</taxon>
        <taxon>Alveolata</taxon>
        <taxon>Ciliophora</taxon>
        <taxon>Postciliodesmatophora</taxon>
        <taxon>Heterotrichea</taxon>
        <taxon>Heterotrichida</taxon>
        <taxon>Stentoridae</taxon>
        <taxon>Stentor</taxon>
    </lineage>
</organism>
<keyword evidence="3" id="KW-1185">Reference proteome</keyword>
<dbReference type="InterPro" id="IPR057651">
    <property type="entry name" value="Ig_TPPC8_C"/>
</dbReference>
<dbReference type="PANTHER" id="PTHR12975">
    <property type="entry name" value="TRANSPORT PROTEIN TRAPP"/>
    <property type="match status" value="1"/>
</dbReference>
<dbReference type="OrthoDB" id="437922at2759"/>
<evidence type="ECO:0000259" key="1">
    <source>
        <dbReference type="Pfam" id="PF24542"/>
    </source>
</evidence>
<dbReference type="InterPro" id="IPR024420">
    <property type="entry name" value="TRAPP_III_complex_Trs85"/>
</dbReference>
<protein>
    <recommendedName>
        <fullName evidence="1">TPPC8 C-terminal Ig-like domain-containing protein</fullName>
    </recommendedName>
</protein>
<dbReference type="Proteomes" id="UP000187209">
    <property type="component" value="Unassembled WGS sequence"/>
</dbReference>
<evidence type="ECO:0000313" key="2">
    <source>
        <dbReference type="EMBL" id="OMJ87726.1"/>
    </source>
</evidence>
<dbReference type="Pfam" id="PF12739">
    <property type="entry name" value="TRAPPC-Trs85"/>
    <property type="match status" value="2"/>
</dbReference>
<proteinExistence type="predicted"/>
<dbReference type="EMBL" id="MPUH01000169">
    <property type="protein sequence ID" value="OMJ87726.1"/>
    <property type="molecule type" value="Genomic_DNA"/>
</dbReference>
<dbReference type="Pfam" id="PF24542">
    <property type="entry name" value="Ig_TPPC8_C"/>
    <property type="match status" value="1"/>
</dbReference>
<dbReference type="AlphaFoldDB" id="A0A1R2CFL0"/>